<evidence type="ECO:0000256" key="2">
    <source>
        <dbReference type="ARBA" id="ARBA00022679"/>
    </source>
</evidence>
<feature type="non-terminal residue" evidence="4">
    <location>
        <position position="82"/>
    </location>
</feature>
<dbReference type="GO" id="GO:0005829">
    <property type="term" value="C:cytosol"/>
    <property type="evidence" value="ECO:0007669"/>
    <property type="project" value="TreeGrafter"/>
</dbReference>
<keyword evidence="2" id="KW-0808">Transferase</keyword>
<protein>
    <recommendedName>
        <fullName evidence="6">2-C-methyl-D-erythritol 4-phosphate cytidylyltransferase</fullName>
    </recommendedName>
</protein>
<dbReference type="OrthoDB" id="414267at2759"/>
<reference evidence="4" key="1">
    <citation type="submission" date="2020-11" db="EMBL/GenBank/DDBJ databases">
        <authorList>
            <person name="Tran Van P."/>
        </authorList>
    </citation>
    <scope>NUCLEOTIDE SEQUENCE</scope>
</reference>
<name>A0A7R9LHX2_9ACAR</name>
<dbReference type="PANTHER" id="PTHR43015:SF1">
    <property type="entry name" value="D-RIBITOL-5-PHOSPHATE CYTIDYLYLTRANSFERASE"/>
    <property type="match status" value="1"/>
</dbReference>
<evidence type="ECO:0000256" key="1">
    <source>
        <dbReference type="ARBA" id="ARBA00009789"/>
    </source>
</evidence>
<dbReference type="Proteomes" id="UP000759131">
    <property type="component" value="Unassembled WGS sequence"/>
</dbReference>
<evidence type="ECO:0000313" key="4">
    <source>
        <dbReference type="EMBL" id="CAD7640718.1"/>
    </source>
</evidence>
<evidence type="ECO:0000313" key="5">
    <source>
        <dbReference type="Proteomes" id="UP000759131"/>
    </source>
</evidence>
<dbReference type="EMBL" id="OC878659">
    <property type="protein sequence ID" value="CAD7640718.1"/>
    <property type="molecule type" value="Genomic_DNA"/>
</dbReference>
<proteinExistence type="inferred from homology"/>
<accession>A0A7R9LHX2</accession>
<evidence type="ECO:0008006" key="6">
    <source>
        <dbReference type="Google" id="ProtNLM"/>
    </source>
</evidence>
<keyword evidence="3" id="KW-0548">Nucleotidyltransferase</keyword>
<sequence>MTDVMAISDHIKTYAVIPAAGRGLRLAEDSSLPKQYTIICGKPLIYHTINAFLRIKWIDKLIVVFDAENSKLMEEIVGSIGH</sequence>
<dbReference type="AlphaFoldDB" id="A0A7R9LHX2"/>
<dbReference type="Gene3D" id="3.90.550.10">
    <property type="entry name" value="Spore Coat Polysaccharide Biosynthesis Protein SpsA, Chain A"/>
    <property type="match status" value="1"/>
</dbReference>
<evidence type="ECO:0000256" key="3">
    <source>
        <dbReference type="ARBA" id="ARBA00022695"/>
    </source>
</evidence>
<comment type="similarity">
    <text evidence="1">Belongs to the IspD/TarI cytidylyltransferase family. IspD subfamily.</text>
</comment>
<organism evidence="4">
    <name type="scientific">Medioppia subpectinata</name>
    <dbReference type="NCBI Taxonomy" id="1979941"/>
    <lineage>
        <taxon>Eukaryota</taxon>
        <taxon>Metazoa</taxon>
        <taxon>Ecdysozoa</taxon>
        <taxon>Arthropoda</taxon>
        <taxon>Chelicerata</taxon>
        <taxon>Arachnida</taxon>
        <taxon>Acari</taxon>
        <taxon>Acariformes</taxon>
        <taxon>Sarcoptiformes</taxon>
        <taxon>Oribatida</taxon>
        <taxon>Brachypylina</taxon>
        <taxon>Oppioidea</taxon>
        <taxon>Oppiidae</taxon>
        <taxon>Medioppia</taxon>
    </lineage>
</organism>
<dbReference type="SUPFAM" id="SSF53448">
    <property type="entry name" value="Nucleotide-diphospho-sugar transferases"/>
    <property type="match status" value="1"/>
</dbReference>
<dbReference type="InterPro" id="IPR034683">
    <property type="entry name" value="IspD/TarI"/>
</dbReference>
<dbReference type="Pfam" id="PF01128">
    <property type="entry name" value="IspD"/>
    <property type="match status" value="1"/>
</dbReference>
<dbReference type="PANTHER" id="PTHR43015">
    <property type="entry name" value="D-RIBITOL-5-PHOSPHATE CYTIDYLYLTRANSFERASE"/>
    <property type="match status" value="1"/>
</dbReference>
<dbReference type="GO" id="GO:0070567">
    <property type="term" value="F:cytidylyltransferase activity"/>
    <property type="evidence" value="ECO:0007669"/>
    <property type="project" value="InterPro"/>
</dbReference>
<dbReference type="EMBL" id="CAJPIZ010024084">
    <property type="protein sequence ID" value="CAG2118387.1"/>
    <property type="molecule type" value="Genomic_DNA"/>
</dbReference>
<dbReference type="InterPro" id="IPR029044">
    <property type="entry name" value="Nucleotide-diphossugar_trans"/>
</dbReference>
<keyword evidence="5" id="KW-1185">Reference proteome</keyword>
<gene>
    <name evidence="4" type="ORF">OSB1V03_LOCUS18339</name>
</gene>